<dbReference type="PROSITE" id="PS50949">
    <property type="entry name" value="HTH_GNTR"/>
    <property type="match status" value="1"/>
</dbReference>
<dbReference type="EMBL" id="LM995447">
    <property type="protein sequence ID" value="CDZ23701.1"/>
    <property type="molecule type" value="Genomic_DNA"/>
</dbReference>
<sequence length="264" mass="29594">MTKEKSDTPSIFENVGAKQKTDYPQMIAEQIKQMIISKTLSPGDLLPSEPKLCKAFGAGRSTVREAIKILKAENIVEIKKGIGTFIVNMPGVSKDPLGVTFMDKRLALLNLMETRLLIEPNIAALAAKRADSNNIEKIEKIVFETDEILKLNQSHMEVDISFHNAIAEATHNDVLSRIIPIINESIKLGYEETRDILGSFEKATMFHHEVFEAIKQGDSEAARRAMKKHIMQSMRDIVQKSKKQASKLDLTYNYITGGNSIEKH</sequence>
<dbReference type="PATRIC" id="fig|29343.3.peg.589"/>
<evidence type="ECO:0000259" key="4">
    <source>
        <dbReference type="PROSITE" id="PS50949"/>
    </source>
</evidence>
<dbReference type="GO" id="GO:0003677">
    <property type="term" value="F:DNA binding"/>
    <property type="evidence" value="ECO:0007669"/>
    <property type="project" value="UniProtKB-KW"/>
</dbReference>
<dbReference type="AlphaFoldDB" id="A0A078KJ99"/>
<keyword evidence="2" id="KW-0238">DNA-binding</keyword>
<name>A0A078KJ99_9FIRM</name>
<dbReference type="Gene3D" id="1.10.10.10">
    <property type="entry name" value="Winged helix-like DNA-binding domain superfamily/Winged helix DNA-binding domain"/>
    <property type="match status" value="1"/>
</dbReference>
<keyword evidence="1" id="KW-0805">Transcription regulation</keyword>
<feature type="domain" description="HTH gntR-type" evidence="4">
    <location>
        <begin position="21"/>
        <end position="89"/>
    </location>
</feature>
<organism evidence="5 6">
    <name type="scientific">[Clostridium] cellulosi</name>
    <dbReference type="NCBI Taxonomy" id="29343"/>
    <lineage>
        <taxon>Bacteria</taxon>
        <taxon>Bacillati</taxon>
        <taxon>Bacillota</taxon>
        <taxon>Clostridia</taxon>
        <taxon>Eubacteriales</taxon>
        <taxon>Oscillospiraceae</taxon>
        <taxon>Oscillospiraceae incertae sedis</taxon>
    </lineage>
</organism>
<dbReference type="STRING" id="29343.CCDG5_0570"/>
<dbReference type="InterPro" id="IPR000524">
    <property type="entry name" value="Tscrpt_reg_HTH_GntR"/>
</dbReference>
<keyword evidence="3" id="KW-0804">Transcription</keyword>
<evidence type="ECO:0000256" key="3">
    <source>
        <dbReference type="ARBA" id="ARBA00023163"/>
    </source>
</evidence>
<dbReference type="InterPro" id="IPR011711">
    <property type="entry name" value="GntR_C"/>
</dbReference>
<dbReference type="PANTHER" id="PTHR43537:SF5">
    <property type="entry name" value="UXU OPERON TRANSCRIPTIONAL REGULATOR"/>
    <property type="match status" value="1"/>
</dbReference>
<evidence type="ECO:0000313" key="5">
    <source>
        <dbReference type="EMBL" id="CDZ23701.1"/>
    </source>
</evidence>
<dbReference type="OrthoDB" id="9799482at2"/>
<dbReference type="PANTHER" id="PTHR43537">
    <property type="entry name" value="TRANSCRIPTIONAL REGULATOR, GNTR FAMILY"/>
    <property type="match status" value="1"/>
</dbReference>
<dbReference type="HOGENOM" id="CLU_017584_9_2_9"/>
<dbReference type="PRINTS" id="PR00035">
    <property type="entry name" value="HTHGNTR"/>
</dbReference>
<reference evidence="6" key="1">
    <citation type="submission" date="2014-07" db="EMBL/GenBank/DDBJ databases">
        <authorList>
            <person name="Wibberg D."/>
        </authorList>
    </citation>
    <scope>NUCLEOTIDE SEQUENCE [LARGE SCALE GENOMIC DNA]</scope>
    <source>
        <strain evidence="6">DG5</strain>
    </source>
</reference>
<evidence type="ECO:0000256" key="1">
    <source>
        <dbReference type="ARBA" id="ARBA00023015"/>
    </source>
</evidence>
<proteinExistence type="predicted"/>
<dbReference type="SMART" id="SM00345">
    <property type="entry name" value="HTH_GNTR"/>
    <property type="match status" value="1"/>
</dbReference>
<dbReference type="CDD" id="cd07377">
    <property type="entry name" value="WHTH_GntR"/>
    <property type="match status" value="1"/>
</dbReference>
<protein>
    <recommendedName>
        <fullName evidence="4">HTH gntR-type domain-containing protein</fullName>
    </recommendedName>
</protein>
<dbReference type="GO" id="GO:0003700">
    <property type="term" value="F:DNA-binding transcription factor activity"/>
    <property type="evidence" value="ECO:0007669"/>
    <property type="project" value="InterPro"/>
</dbReference>
<dbReference type="SUPFAM" id="SSF46785">
    <property type="entry name" value="Winged helix' DNA-binding domain"/>
    <property type="match status" value="1"/>
</dbReference>
<dbReference type="InterPro" id="IPR036390">
    <property type="entry name" value="WH_DNA-bd_sf"/>
</dbReference>
<keyword evidence="6" id="KW-1185">Reference proteome</keyword>
<dbReference type="Gene3D" id="1.20.120.530">
    <property type="entry name" value="GntR ligand-binding domain-like"/>
    <property type="match status" value="1"/>
</dbReference>
<dbReference type="Pfam" id="PF07729">
    <property type="entry name" value="FCD"/>
    <property type="match status" value="1"/>
</dbReference>
<dbReference type="Pfam" id="PF00392">
    <property type="entry name" value="GntR"/>
    <property type="match status" value="1"/>
</dbReference>
<dbReference type="Proteomes" id="UP000032431">
    <property type="component" value="Chromosome I"/>
</dbReference>
<dbReference type="KEGG" id="ccel:CCDG5_0570"/>
<dbReference type="SMART" id="SM00895">
    <property type="entry name" value="FCD"/>
    <property type="match status" value="1"/>
</dbReference>
<evidence type="ECO:0000313" key="6">
    <source>
        <dbReference type="Proteomes" id="UP000032431"/>
    </source>
</evidence>
<gene>
    <name evidence="5" type="ORF">CCDG5_0570</name>
</gene>
<dbReference type="InterPro" id="IPR036388">
    <property type="entry name" value="WH-like_DNA-bd_sf"/>
</dbReference>
<accession>A0A078KJ99</accession>
<evidence type="ECO:0000256" key="2">
    <source>
        <dbReference type="ARBA" id="ARBA00023125"/>
    </source>
</evidence>
<dbReference type="SUPFAM" id="SSF48008">
    <property type="entry name" value="GntR ligand-binding domain-like"/>
    <property type="match status" value="1"/>
</dbReference>
<dbReference type="InterPro" id="IPR008920">
    <property type="entry name" value="TF_FadR/GntR_C"/>
</dbReference>